<dbReference type="InterPro" id="IPR022673">
    <property type="entry name" value="Hexokinase_C"/>
</dbReference>
<dbReference type="GO" id="GO:0005536">
    <property type="term" value="F:D-glucose binding"/>
    <property type="evidence" value="ECO:0007669"/>
    <property type="project" value="InterPro"/>
</dbReference>
<dbReference type="InterPro" id="IPR001312">
    <property type="entry name" value="Hexokinase"/>
</dbReference>
<evidence type="ECO:0000256" key="3">
    <source>
        <dbReference type="ARBA" id="ARBA00023152"/>
    </source>
</evidence>
<dbReference type="PROSITE" id="PS51748">
    <property type="entry name" value="HEXOKINASE_2"/>
    <property type="match status" value="1"/>
</dbReference>
<accession>A0A804UJ19</accession>
<dbReference type="EC" id="2.7.1.-" evidence="5"/>
<keyword evidence="5" id="KW-0067">ATP-binding</keyword>
<dbReference type="GO" id="GO:0006096">
    <property type="term" value="P:glycolytic process"/>
    <property type="evidence" value="ECO:0007669"/>
    <property type="project" value="UniProtKB-KW"/>
</dbReference>
<comment type="catalytic activity">
    <reaction evidence="4">
        <text>D-fructose + ATP = D-fructose 6-phosphate + ADP + H(+)</text>
        <dbReference type="Rhea" id="RHEA:16125"/>
        <dbReference type="ChEBI" id="CHEBI:15378"/>
        <dbReference type="ChEBI" id="CHEBI:30616"/>
        <dbReference type="ChEBI" id="CHEBI:37721"/>
        <dbReference type="ChEBI" id="CHEBI:61527"/>
        <dbReference type="ChEBI" id="CHEBI:456216"/>
        <dbReference type="EC" id="2.7.1.1"/>
    </reaction>
    <physiologicalReaction direction="left-to-right" evidence="4">
        <dbReference type="Rhea" id="RHEA:16126"/>
    </physiologicalReaction>
</comment>
<keyword evidence="3 5" id="KW-0324">Glycolysis</keyword>
<evidence type="ECO:0000256" key="4">
    <source>
        <dbReference type="ARBA" id="ARBA00047905"/>
    </source>
</evidence>
<evidence type="ECO:0000313" key="9">
    <source>
        <dbReference type="Proteomes" id="UP000007305"/>
    </source>
</evidence>
<keyword evidence="5" id="KW-0418">Kinase</keyword>
<dbReference type="Pfam" id="PF03727">
    <property type="entry name" value="Hexokinase_2"/>
    <property type="match status" value="1"/>
</dbReference>
<feature type="region of interest" description="Disordered" evidence="6">
    <location>
        <begin position="1"/>
        <end position="46"/>
    </location>
</feature>
<comment type="pathway">
    <text evidence="1">Carbohydrate degradation.</text>
</comment>
<dbReference type="GO" id="GO:0005524">
    <property type="term" value="F:ATP binding"/>
    <property type="evidence" value="ECO:0007669"/>
    <property type="project" value="UniProtKB-UniRule"/>
</dbReference>
<evidence type="ECO:0000259" key="7">
    <source>
        <dbReference type="Pfam" id="PF03727"/>
    </source>
</evidence>
<comment type="similarity">
    <text evidence="5">Belongs to the hexokinase family.</text>
</comment>
<keyword evidence="5" id="KW-0547">Nucleotide-binding</keyword>
<sequence>MQRNSRRRLQTTTSGHREAAALQQTSAGHREAAALQQTTSAAGGADPLEQHRCKAHNVRPGEADGTPSLAAIREDDSPDLRVVGRVLEEHLKMQDVPLKTQRLVVRVCDIVTRRAARLAAAGIVAVLQKIGRDGSLCGTTLVRKIRGEPKRSVVAIEGGLYQGYSVFKEYVNEAMDEILGDEIASTVSLRVMEDGSVIGAALVAASYSSSPPQLVLGLWRIV</sequence>
<dbReference type="UniPathway" id="UPA00242"/>
<dbReference type="GO" id="GO:0019318">
    <property type="term" value="P:hexose metabolic process"/>
    <property type="evidence" value="ECO:0007669"/>
    <property type="project" value="UniProtKB-UniPathway"/>
</dbReference>
<dbReference type="GO" id="GO:0001678">
    <property type="term" value="P:intracellular glucose homeostasis"/>
    <property type="evidence" value="ECO:0007669"/>
    <property type="project" value="InterPro"/>
</dbReference>
<keyword evidence="5" id="KW-0808">Transferase</keyword>
<dbReference type="PANTHER" id="PTHR19443">
    <property type="entry name" value="HEXOKINASE"/>
    <property type="match status" value="1"/>
</dbReference>
<dbReference type="InterPro" id="IPR043129">
    <property type="entry name" value="ATPase_NBD"/>
</dbReference>
<dbReference type="Proteomes" id="UP000007305">
    <property type="component" value="Chromosome 9"/>
</dbReference>
<dbReference type="Gene3D" id="3.40.367.20">
    <property type="match status" value="1"/>
</dbReference>
<evidence type="ECO:0000256" key="1">
    <source>
        <dbReference type="ARBA" id="ARBA00004921"/>
    </source>
</evidence>
<dbReference type="EnsemblPlants" id="Zm00001eb382820_T001">
    <property type="protein sequence ID" value="Zm00001eb382820_P001"/>
    <property type="gene ID" value="Zm00001eb382820"/>
</dbReference>
<dbReference type="GO" id="GO:0004396">
    <property type="term" value="F:hexokinase activity"/>
    <property type="evidence" value="ECO:0007669"/>
    <property type="project" value="UniProtKB-UniRule"/>
</dbReference>
<evidence type="ECO:0000256" key="2">
    <source>
        <dbReference type="ARBA" id="ARBA00005028"/>
    </source>
</evidence>
<evidence type="ECO:0000313" key="8">
    <source>
        <dbReference type="EnsemblPlants" id="Zm00001eb382820_P001"/>
    </source>
</evidence>
<dbReference type="PANTHER" id="PTHR19443:SF19">
    <property type="entry name" value="HEXOKINASE-10"/>
    <property type="match status" value="1"/>
</dbReference>
<organism evidence="8 9">
    <name type="scientific">Zea mays</name>
    <name type="common">Maize</name>
    <dbReference type="NCBI Taxonomy" id="4577"/>
    <lineage>
        <taxon>Eukaryota</taxon>
        <taxon>Viridiplantae</taxon>
        <taxon>Streptophyta</taxon>
        <taxon>Embryophyta</taxon>
        <taxon>Tracheophyta</taxon>
        <taxon>Spermatophyta</taxon>
        <taxon>Magnoliopsida</taxon>
        <taxon>Liliopsida</taxon>
        <taxon>Poales</taxon>
        <taxon>Poaceae</taxon>
        <taxon>PACMAD clade</taxon>
        <taxon>Panicoideae</taxon>
        <taxon>Andropogonodae</taxon>
        <taxon>Andropogoneae</taxon>
        <taxon>Tripsacinae</taxon>
        <taxon>Zea</taxon>
    </lineage>
</organism>
<dbReference type="AlphaFoldDB" id="A0A804UJ19"/>
<evidence type="ECO:0000256" key="6">
    <source>
        <dbReference type="SAM" id="MobiDB-lite"/>
    </source>
</evidence>
<dbReference type="Gramene" id="Zm00001eb382820_T001">
    <property type="protein sequence ID" value="Zm00001eb382820_P001"/>
    <property type="gene ID" value="Zm00001eb382820"/>
</dbReference>
<name>A0A804UJ19_MAIZE</name>
<reference evidence="9" key="1">
    <citation type="journal article" date="2009" name="Science">
        <title>The B73 maize genome: complexity, diversity, and dynamics.</title>
        <authorList>
            <person name="Schnable P.S."/>
            <person name="Ware D."/>
            <person name="Fulton R.S."/>
            <person name="Stein J.C."/>
            <person name="Wei F."/>
            <person name="Pasternak S."/>
            <person name="Liang C."/>
            <person name="Zhang J."/>
            <person name="Fulton L."/>
            <person name="Graves T.A."/>
            <person name="Minx P."/>
            <person name="Reily A.D."/>
            <person name="Courtney L."/>
            <person name="Kruchowski S.S."/>
            <person name="Tomlinson C."/>
            <person name="Strong C."/>
            <person name="Delehaunty K."/>
            <person name="Fronick C."/>
            <person name="Courtney B."/>
            <person name="Rock S.M."/>
            <person name="Belter E."/>
            <person name="Du F."/>
            <person name="Kim K."/>
            <person name="Abbott R.M."/>
            <person name="Cotton M."/>
            <person name="Levy A."/>
            <person name="Marchetto P."/>
            <person name="Ochoa K."/>
            <person name="Jackson S.M."/>
            <person name="Gillam B."/>
            <person name="Chen W."/>
            <person name="Yan L."/>
            <person name="Higginbotham J."/>
            <person name="Cardenas M."/>
            <person name="Waligorski J."/>
            <person name="Applebaum E."/>
            <person name="Phelps L."/>
            <person name="Falcone J."/>
            <person name="Kanchi K."/>
            <person name="Thane T."/>
            <person name="Scimone A."/>
            <person name="Thane N."/>
            <person name="Henke J."/>
            <person name="Wang T."/>
            <person name="Ruppert J."/>
            <person name="Shah N."/>
            <person name="Rotter K."/>
            <person name="Hodges J."/>
            <person name="Ingenthron E."/>
            <person name="Cordes M."/>
            <person name="Kohlberg S."/>
            <person name="Sgro J."/>
            <person name="Delgado B."/>
            <person name="Mead K."/>
            <person name="Chinwalla A."/>
            <person name="Leonard S."/>
            <person name="Crouse K."/>
            <person name="Collura K."/>
            <person name="Kudrna D."/>
            <person name="Currie J."/>
            <person name="He R."/>
            <person name="Angelova A."/>
            <person name="Rajasekar S."/>
            <person name="Mueller T."/>
            <person name="Lomeli R."/>
            <person name="Scara G."/>
            <person name="Ko A."/>
            <person name="Delaney K."/>
            <person name="Wissotski M."/>
            <person name="Lopez G."/>
            <person name="Campos D."/>
            <person name="Braidotti M."/>
            <person name="Ashley E."/>
            <person name="Golser W."/>
            <person name="Kim H."/>
            <person name="Lee S."/>
            <person name="Lin J."/>
            <person name="Dujmic Z."/>
            <person name="Kim W."/>
            <person name="Talag J."/>
            <person name="Zuccolo A."/>
            <person name="Fan C."/>
            <person name="Sebastian A."/>
            <person name="Kramer M."/>
            <person name="Spiegel L."/>
            <person name="Nascimento L."/>
            <person name="Zutavern T."/>
            <person name="Miller B."/>
            <person name="Ambroise C."/>
            <person name="Muller S."/>
            <person name="Spooner W."/>
            <person name="Narechania A."/>
            <person name="Ren L."/>
            <person name="Wei S."/>
            <person name="Kumari S."/>
            <person name="Faga B."/>
            <person name="Levy M.J."/>
            <person name="McMahan L."/>
            <person name="Van Buren P."/>
            <person name="Vaughn M.W."/>
            <person name="Ying K."/>
            <person name="Yeh C.-T."/>
            <person name="Emrich S.J."/>
            <person name="Jia Y."/>
            <person name="Kalyanaraman A."/>
            <person name="Hsia A.-P."/>
            <person name="Barbazuk W.B."/>
            <person name="Baucom R.S."/>
            <person name="Brutnell T.P."/>
            <person name="Carpita N.C."/>
            <person name="Chaparro C."/>
            <person name="Chia J.-M."/>
            <person name="Deragon J.-M."/>
            <person name="Estill J.C."/>
            <person name="Fu Y."/>
            <person name="Jeddeloh J.A."/>
            <person name="Han Y."/>
            <person name="Lee H."/>
            <person name="Li P."/>
            <person name="Lisch D.R."/>
            <person name="Liu S."/>
            <person name="Liu Z."/>
            <person name="Nagel D.H."/>
            <person name="McCann M.C."/>
            <person name="SanMiguel P."/>
            <person name="Myers A.M."/>
            <person name="Nettleton D."/>
            <person name="Nguyen J."/>
            <person name="Penning B.W."/>
            <person name="Ponnala L."/>
            <person name="Schneider K.L."/>
            <person name="Schwartz D.C."/>
            <person name="Sharma A."/>
            <person name="Soderlund C."/>
            <person name="Springer N.M."/>
            <person name="Sun Q."/>
            <person name="Wang H."/>
            <person name="Waterman M."/>
            <person name="Westerman R."/>
            <person name="Wolfgruber T.K."/>
            <person name="Yang L."/>
            <person name="Yu Y."/>
            <person name="Zhang L."/>
            <person name="Zhou S."/>
            <person name="Zhu Q."/>
            <person name="Bennetzen J.L."/>
            <person name="Dawe R.K."/>
            <person name="Jiang J."/>
            <person name="Jiang N."/>
            <person name="Presting G.G."/>
            <person name="Wessler S.R."/>
            <person name="Aluru S."/>
            <person name="Martienssen R.A."/>
            <person name="Clifton S.W."/>
            <person name="McCombie W.R."/>
            <person name="Wing R.A."/>
            <person name="Wilson R.K."/>
        </authorList>
    </citation>
    <scope>NUCLEOTIDE SEQUENCE [LARGE SCALE GENOMIC DNA]</scope>
    <source>
        <strain evidence="9">cv. B73</strain>
    </source>
</reference>
<dbReference type="InParanoid" id="A0A804UJ19"/>
<evidence type="ECO:0000256" key="5">
    <source>
        <dbReference type="RuleBase" id="RU362007"/>
    </source>
</evidence>
<dbReference type="SUPFAM" id="SSF53067">
    <property type="entry name" value="Actin-like ATPase domain"/>
    <property type="match status" value="1"/>
</dbReference>
<keyword evidence="9" id="KW-1185">Reference proteome</keyword>
<protein>
    <recommendedName>
        <fullName evidence="5">Phosphotransferase</fullName>
        <ecNumber evidence="5">2.7.1.-</ecNumber>
    </recommendedName>
</protein>
<reference evidence="8" key="2">
    <citation type="submission" date="2019-07" db="EMBL/GenBank/DDBJ databases">
        <authorList>
            <person name="Seetharam A."/>
            <person name="Woodhouse M."/>
            <person name="Cannon E."/>
        </authorList>
    </citation>
    <scope>NUCLEOTIDE SEQUENCE [LARGE SCALE GENOMIC DNA]</scope>
    <source>
        <strain evidence="8">cv. B73</strain>
    </source>
</reference>
<proteinExistence type="inferred from homology"/>
<comment type="pathway">
    <text evidence="2">Carbohydrate metabolism; hexose metabolism.</text>
</comment>
<feature type="domain" description="Hexokinase C-terminal" evidence="7">
    <location>
        <begin position="66"/>
        <end position="205"/>
    </location>
</feature>
<dbReference type="GO" id="GO:0005829">
    <property type="term" value="C:cytosol"/>
    <property type="evidence" value="ECO:0000318"/>
    <property type="project" value="GO_Central"/>
</dbReference>
<reference evidence="8" key="3">
    <citation type="submission" date="2021-05" db="UniProtKB">
        <authorList>
            <consortium name="EnsemblPlants"/>
        </authorList>
    </citation>
    <scope>IDENTIFICATION</scope>
    <source>
        <strain evidence="8">cv. B73</strain>
    </source>
</reference>
<dbReference type="GO" id="GO:0005739">
    <property type="term" value="C:mitochondrion"/>
    <property type="evidence" value="ECO:0000318"/>
    <property type="project" value="GO_Central"/>
</dbReference>